<organism evidence="1 2">
    <name type="scientific">Paraburkholderia atlantica</name>
    <dbReference type="NCBI Taxonomy" id="2654982"/>
    <lineage>
        <taxon>Bacteria</taxon>
        <taxon>Pseudomonadati</taxon>
        <taxon>Pseudomonadota</taxon>
        <taxon>Betaproteobacteria</taxon>
        <taxon>Burkholderiales</taxon>
        <taxon>Burkholderiaceae</taxon>
        <taxon>Paraburkholderia</taxon>
    </lineage>
</organism>
<dbReference type="AlphaFoldDB" id="A0A6I1Q237"/>
<dbReference type="Proteomes" id="UP000592780">
    <property type="component" value="Unassembled WGS sequence"/>
</dbReference>
<protein>
    <submittedName>
        <fullName evidence="1">Uncharacterized protein</fullName>
    </submittedName>
</protein>
<reference evidence="1 2" key="1">
    <citation type="submission" date="2020-08" db="EMBL/GenBank/DDBJ databases">
        <title>Genomic Encyclopedia of Type Strains, Phase IV (KMG-V): Genome sequencing to study the core and pangenomes of soil and plant-associated prokaryotes.</title>
        <authorList>
            <person name="Whitman W."/>
        </authorList>
    </citation>
    <scope>NUCLEOTIDE SEQUENCE [LARGE SCALE GENOMIC DNA]</scope>
    <source>
        <strain evidence="1 2">JPY158</strain>
    </source>
</reference>
<gene>
    <name evidence="1" type="ORF">HDG40_006983</name>
</gene>
<dbReference type="OrthoDB" id="9034791at2"/>
<accession>A0A6I1Q237</accession>
<name>A0A6I1Q237_PARAM</name>
<dbReference type="RefSeq" id="WP_018432883.1">
    <property type="nucleotide sequence ID" value="NZ_JACHDD010000015.1"/>
</dbReference>
<keyword evidence="2" id="KW-1185">Reference proteome</keyword>
<comment type="caution">
    <text evidence="1">The sequence shown here is derived from an EMBL/GenBank/DDBJ whole genome shotgun (WGS) entry which is preliminary data.</text>
</comment>
<proteinExistence type="predicted"/>
<evidence type="ECO:0000313" key="2">
    <source>
        <dbReference type="Proteomes" id="UP000592780"/>
    </source>
</evidence>
<sequence>MLGKSFFLERATSRSLDWLGRYPALGCACHDPQSLSSGRQIVVAATTSNGVRCVFFSAVGSVLDFSATWAELERAKTWWYFVQRWYFWVVPDAKTIDAINSTGDQIGHLIVPICAPSDLADAAFLPWLDAIEKRARQCGTLAVQSHDVETV</sequence>
<dbReference type="EMBL" id="JACHDD010000015">
    <property type="protein sequence ID" value="MBB5428788.1"/>
    <property type="molecule type" value="Genomic_DNA"/>
</dbReference>
<evidence type="ECO:0000313" key="1">
    <source>
        <dbReference type="EMBL" id="MBB5428788.1"/>
    </source>
</evidence>